<feature type="compositionally biased region" description="Polar residues" evidence="2">
    <location>
        <begin position="191"/>
        <end position="207"/>
    </location>
</feature>
<feature type="region of interest" description="Disordered" evidence="2">
    <location>
        <begin position="361"/>
        <end position="398"/>
    </location>
</feature>
<feature type="compositionally biased region" description="Low complexity" evidence="2">
    <location>
        <begin position="371"/>
        <end position="380"/>
    </location>
</feature>
<dbReference type="GO" id="GO:0005737">
    <property type="term" value="C:cytoplasm"/>
    <property type="evidence" value="ECO:0007669"/>
    <property type="project" value="TreeGrafter"/>
</dbReference>
<evidence type="ECO:0000313" key="5">
    <source>
        <dbReference type="EMBL" id="KKY28839.1"/>
    </source>
</evidence>
<proteinExistence type="predicted"/>
<dbReference type="SMART" id="SM00582">
    <property type="entry name" value="RPR"/>
    <property type="match status" value="1"/>
</dbReference>
<dbReference type="GO" id="GO:0043130">
    <property type="term" value="F:ubiquitin binding"/>
    <property type="evidence" value="ECO:0007669"/>
    <property type="project" value="InterPro"/>
</dbReference>
<dbReference type="EMBL" id="LCWF01000008">
    <property type="protein sequence ID" value="KKY28839.1"/>
    <property type="molecule type" value="Genomic_DNA"/>
</dbReference>
<evidence type="ECO:0000313" key="6">
    <source>
        <dbReference type="Proteomes" id="UP000053317"/>
    </source>
</evidence>
<feature type="domain" description="CID" evidence="4">
    <location>
        <begin position="6"/>
        <end position="144"/>
    </location>
</feature>
<dbReference type="GO" id="GO:0006369">
    <property type="term" value="P:termination of RNA polymerase II transcription"/>
    <property type="evidence" value="ECO:0007669"/>
    <property type="project" value="InterPro"/>
</dbReference>
<dbReference type="InterPro" id="IPR021605">
    <property type="entry name" value="Pcf11_Clp1-ID"/>
</dbReference>
<evidence type="ECO:0000256" key="1">
    <source>
        <dbReference type="ARBA" id="ARBA00011446"/>
    </source>
</evidence>
<evidence type="ECO:0000256" key="2">
    <source>
        <dbReference type="SAM" id="MobiDB-lite"/>
    </source>
</evidence>
<feature type="region of interest" description="Disordered" evidence="2">
    <location>
        <begin position="149"/>
        <end position="207"/>
    </location>
</feature>
<feature type="compositionally biased region" description="Polar residues" evidence="2">
    <location>
        <begin position="161"/>
        <end position="172"/>
    </location>
</feature>
<feature type="region of interest" description="Disordered" evidence="2">
    <location>
        <begin position="529"/>
        <end position="551"/>
    </location>
</feature>
<feature type="compositionally biased region" description="Pro residues" evidence="2">
    <location>
        <begin position="326"/>
        <end position="342"/>
    </location>
</feature>
<feature type="region of interest" description="Disordered" evidence="2">
    <location>
        <begin position="613"/>
        <end position="636"/>
    </location>
</feature>
<protein>
    <submittedName>
        <fullName evidence="5">Putative mrna cleavage factor complex component</fullName>
    </submittedName>
</protein>
<organism evidence="5 6">
    <name type="scientific">Phaeomoniella chlamydospora</name>
    <name type="common">Phaeoacremonium chlamydosporum</name>
    <dbReference type="NCBI Taxonomy" id="158046"/>
    <lineage>
        <taxon>Eukaryota</taxon>
        <taxon>Fungi</taxon>
        <taxon>Dikarya</taxon>
        <taxon>Ascomycota</taxon>
        <taxon>Pezizomycotina</taxon>
        <taxon>Eurotiomycetes</taxon>
        <taxon>Chaetothyriomycetidae</taxon>
        <taxon>Phaeomoniellales</taxon>
        <taxon>Phaeomoniellaceae</taxon>
        <taxon>Phaeomoniella</taxon>
    </lineage>
</organism>
<name>A0A0G2F3J6_PHACM</name>
<sequence>MSSGLPSDEVAEDYKSSLEDLVVNDRNQIGVLTVIAKENTEHAMAISRVLENHIRTAPPARKLPALYVLDSIVKNVGTPYTLYFQRNLYQTFMGAYTLVDSNVRKKLDEMLKTWKEPVPGSLDTRPVFPPESTREIENALIKARTAAIQQQARSQSAYPQMRNTNTPPNHWRNTPPPNSASQMGQPIPGQVASSRNGFQGYNSSGYPLQQYPTPQPSLQVQYQQPIPSVQQTPTPSSVDLVALKQDVDNLVAAARTEFANNISNTGVQQKLKALLDLKTLLDSRPLPEHQLRQIRDQVSMMAPRQQPISRPTPPPMPMPIQSTVAPPVPVSVPSQQPTPQPTIPSFINSTNLAELLRATANRNQPTPPPQTSSLSSALPQISQTPPVKQSTPGPTAADNPIIAQLRAAGILTASSTPSAPSALPFTPTVPVQHQQLSFQQTPSTSLGSIKLTTASIKISRLNLVTSLYEDRPNRCTTCGRRFTADPEGKEKKSRHLDWHFKTNTRLAEAAKRGQSRSWYVDEREWMSSREYEDDSGPPDQPNGDNTASSAKKHEQFILAPNDPILRNAPCPICQEKFESTWSEELQEFIWKDALKINNRIYHATCYKEATKDKERGTTPVGAGRGRTATPDSILGKRKAEVSLSRARVENPAEYIGSG</sequence>
<dbReference type="OrthoDB" id="2129491at2759"/>
<dbReference type="InterPro" id="IPR008942">
    <property type="entry name" value="ENTH_VHS"/>
</dbReference>
<dbReference type="FunFam" id="1.25.40.90:FF:000016">
    <property type="entry name" value="mRNA cleavage factor complex component Pcf11"/>
    <property type="match status" value="1"/>
</dbReference>
<feature type="compositionally biased region" description="Polar residues" evidence="2">
    <location>
        <begin position="381"/>
        <end position="393"/>
    </location>
</feature>
<feature type="region of interest" description="Disordered" evidence="2">
    <location>
        <begin position="305"/>
        <end position="346"/>
    </location>
</feature>
<dbReference type="GO" id="GO:0000993">
    <property type="term" value="F:RNA polymerase II complex binding"/>
    <property type="evidence" value="ECO:0007669"/>
    <property type="project" value="InterPro"/>
</dbReference>
<dbReference type="PROSITE" id="PS51391">
    <property type="entry name" value="CID"/>
    <property type="match status" value="1"/>
</dbReference>
<dbReference type="Pfam" id="PF04818">
    <property type="entry name" value="CID"/>
    <property type="match status" value="1"/>
</dbReference>
<dbReference type="GO" id="GO:0005849">
    <property type="term" value="C:mRNA cleavage factor complex"/>
    <property type="evidence" value="ECO:0007669"/>
    <property type="project" value="InterPro"/>
</dbReference>
<dbReference type="GO" id="GO:0035091">
    <property type="term" value="F:phosphatidylinositol binding"/>
    <property type="evidence" value="ECO:0007669"/>
    <property type="project" value="InterPro"/>
</dbReference>
<dbReference type="InterPro" id="IPR002014">
    <property type="entry name" value="VHS_dom"/>
</dbReference>
<dbReference type="Pfam" id="PF21936">
    <property type="entry name" value="Pcf11_C"/>
    <property type="match status" value="1"/>
</dbReference>
<comment type="subunit">
    <text evidence="1">Component of the ESCRT-0 complex composed of HSE1 and VPS27.</text>
</comment>
<evidence type="ECO:0000259" key="3">
    <source>
        <dbReference type="PROSITE" id="PS50179"/>
    </source>
</evidence>
<dbReference type="PANTHER" id="PTHR15921:SF3">
    <property type="entry name" value="PRE-MRNA CLEAVAGE COMPLEX 2 PROTEIN PCF11"/>
    <property type="match status" value="1"/>
</dbReference>
<reference evidence="5 6" key="1">
    <citation type="submission" date="2015-05" db="EMBL/GenBank/DDBJ databases">
        <title>Distinctive expansion of gene families associated with plant cell wall degradation and secondary metabolism in the genomes of grapevine trunk pathogens.</title>
        <authorList>
            <person name="Lawrence D.P."/>
            <person name="Travadon R."/>
            <person name="Rolshausen P.E."/>
            <person name="Baumgartner K."/>
        </authorList>
    </citation>
    <scope>NUCLEOTIDE SEQUENCE [LARGE SCALE GENOMIC DNA]</scope>
    <source>
        <strain evidence="5">UCRPC4</strain>
    </source>
</reference>
<keyword evidence="6" id="KW-1185">Reference proteome</keyword>
<comment type="caution">
    <text evidence="5">The sequence shown here is derived from an EMBL/GenBank/DDBJ whole genome shotgun (WGS) entry which is preliminary data.</text>
</comment>
<dbReference type="Gene3D" id="1.25.40.90">
    <property type="match status" value="1"/>
</dbReference>
<dbReference type="InterPro" id="IPR047415">
    <property type="entry name" value="Pcf11_CID"/>
</dbReference>
<dbReference type="PROSITE" id="PS50179">
    <property type="entry name" value="VHS"/>
    <property type="match status" value="1"/>
</dbReference>
<dbReference type="GO" id="GO:0003729">
    <property type="term" value="F:mRNA binding"/>
    <property type="evidence" value="ECO:0007669"/>
    <property type="project" value="InterPro"/>
</dbReference>
<accession>A0A0G2F3J6</accession>
<dbReference type="GO" id="GO:0007034">
    <property type="term" value="P:vacuolar transport"/>
    <property type="evidence" value="ECO:0007669"/>
    <property type="project" value="UniProtKB-ARBA"/>
</dbReference>
<dbReference type="Pfam" id="PF11526">
    <property type="entry name" value="Pfc11_Clp1_ID"/>
    <property type="match status" value="1"/>
</dbReference>
<dbReference type="GO" id="GO:0031124">
    <property type="term" value="P:mRNA 3'-end processing"/>
    <property type="evidence" value="ECO:0007669"/>
    <property type="project" value="InterPro"/>
</dbReference>
<dbReference type="InterPro" id="IPR045154">
    <property type="entry name" value="PCF11-like"/>
</dbReference>
<reference evidence="5 6" key="2">
    <citation type="submission" date="2015-05" db="EMBL/GenBank/DDBJ databases">
        <authorList>
            <person name="Morales-Cruz A."/>
            <person name="Amrine K.C."/>
            <person name="Cantu D."/>
        </authorList>
    </citation>
    <scope>NUCLEOTIDE SEQUENCE [LARGE SCALE GENOMIC DNA]</scope>
    <source>
        <strain evidence="5">UCRPC4</strain>
    </source>
</reference>
<evidence type="ECO:0000259" key="4">
    <source>
        <dbReference type="PROSITE" id="PS51391"/>
    </source>
</evidence>
<dbReference type="Proteomes" id="UP000053317">
    <property type="component" value="Unassembled WGS sequence"/>
</dbReference>
<dbReference type="SUPFAM" id="SSF48464">
    <property type="entry name" value="ENTH/VHS domain"/>
    <property type="match status" value="1"/>
</dbReference>
<dbReference type="InterPro" id="IPR054127">
    <property type="entry name" value="Pcf11_C"/>
</dbReference>
<dbReference type="CDD" id="cd16982">
    <property type="entry name" value="CID_Pcf11"/>
    <property type="match status" value="1"/>
</dbReference>
<dbReference type="GO" id="GO:0016192">
    <property type="term" value="P:vesicle-mediated transport"/>
    <property type="evidence" value="ECO:0007669"/>
    <property type="project" value="UniProtKB-ARBA"/>
</dbReference>
<gene>
    <name evidence="5" type="ORF">UCRPC4_g00348</name>
</gene>
<dbReference type="InterPro" id="IPR006569">
    <property type="entry name" value="CID_dom"/>
</dbReference>
<dbReference type="PANTHER" id="PTHR15921">
    <property type="entry name" value="PRE-MRNA CLEAVAGE COMPLEX II"/>
    <property type="match status" value="1"/>
</dbReference>
<dbReference type="AlphaFoldDB" id="A0A0G2F3J6"/>
<feature type="domain" description="VHS" evidence="3">
    <location>
        <begin position="16"/>
        <end position="126"/>
    </location>
</feature>